<feature type="chain" id="PRO_5031326672" description="Alkaline phosphatase" evidence="1">
    <location>
        <begin position="23"/>
        <end position="353"/>
    </location>
</feature>
<dbReference type="AlphaFoldDB" id="A0A7S3L848"/>
<feature type="signal peptide" evidence="1">
    <location>
        <begin position="1"/>
        <end position="22"/>
    </location>
</feature>
<accession>A0A7S3L848</accession>
<name>A0A7S3L848_9STRA</name>
<gene>
    <name evidence="2" type="ORF">ACOF00016_LOCUS12313</name>
</gene>
<reference evidence="2" key="1">
    <citation type="submission" date="2021-01" db="EMBL/GenBank/DDBJ databases">
        <authorList>
            <person name="Corre E."/>
            <person name="Pelletier E."/>
            <person name="Niang G."/>
            <person name="Scheremetjew M."/>
            <person name="Finn R."/>
            <person name="Kale V."/>
            <person name="Holt S."/>
            <person name="Cochrane G."/>
            <person name="Meng A."/>
            <person name="Brown T."/>
            <person name="Cohen L."/>
        </authorList>
    </citation>
    <scope>NUCLEOTIDE SEQUENCE</scope>
    <source>
        <strain evidence="2">CCMP127</strain>
    </source>
</reference>
<evidence type="ECO:0008006" key="3">
    <source>
        <dbReference type="Google" id="ProtNLM"/>
    </source>
</evidence>
<dbReference type="EMBL" id="HBIM01015612">
    <property type="protein sequence ID" value="CAE0415172.1"/>
    <property type="molecule type" value="Transcribed_RNA"/>
</dbReference>
<protein>
    <recommendedName>
        <fullName evidence="3">Alkaline phosphatase</fullName>
    </recommendedName>
</protein>
<sequence>MANRLTSLIALMILSAIFLVQFQFNLDGTGNTSASTTNAWKTSGSATKDELKKCKGKLSGSDAMDCAMNEAQSFCTASAISQDLKVPFPCVGDEYNTFGHALKAFANDPATHGDSWGRRAYGLPSNKMILMLGNADTQQVAHSMACQHASRSDGTKVQSVQAPIADDKTAQKITMTNNSTLVILMDNDKVSQATKDGASLAKAVYQETGYTVDQFDGMIWGLFHDCGAVAANCPNTTQPAFDAASQVFDGPMLFISMMADARSQQALAIRDAIREYRSAGRRNLWFISGRRYISKLKLEGATIYGNGDADNIPKTGRYGHRCTGPLGGHADLLAFDVTEFLYHQLFYMSDKTS</sequence>
<keyword evidence="1" id="KW-0732">Signal</keyword>
<organism evidence="2">
    <name type="scientific">Amphora coffeiformis</name>
    <dbReference type="NCBI Taxonomy" id="265554"/>
    <lineage>
        <taxon>Eukaryota</taxon>
        <taxon>Sar</taxon>
        <taxon>Stramenopiles</taxon>
        <taxon>Ochrophyta</taxon>
        <taxon>Bacillariophyta</taxon>
        <taxon>Bacillariophyceae</taxon>
        <taxon>Bacillariophycidae</taxon>
        <taxon>Thalassiophysales</taxon>
        <taxon>Catenulaceae</taxon>
        <taxon>Amphora</taxon>
    </lineage>
</organism>
<evidence type="ECO:0000256" key="1">
    <source>
        <dbReference type="SAM" id="SignalP"/>
    </source>
</evidence>
<evidence type="ECO:0000313" key="2">
    <source>
        <dbReference type="EMBL" id="CAE0415172.1"/>
    </source>
</evidence>
<proteinExistence type="predicted"/>